<dbReference type="InterPro" id="IPR002110">
    <property type="entry name" value="Ankyrin_rpt"/>
</dbReference>
<dbReference type="Pfam" id="PF00023">
    <property type="entry name" value="Ank"/>
    <property type="match status" value="1"/>
</dbReference>
<name>H8YYV3_9GAMM</name>
<sequence>MAKTHMRTLDDVLQSASDVLFPAEMGRRKISVTSTNSDGDTPLHVMVWRKDQQAIAFLISAGADVRRISAGSTRGYR</sequence>
<dbReference type="InterPro" id="IPR036770">
    <property type="entry name" value="Ankyrin_rpt-contain_sf"/>
</dbReference>
<dbReference type="Gene3D" id="1.25.40.20">
    <property type="entry name" value="Ankyrin repeat-containing domain"/>
    <property type="match status" value="1"/>
</dbReference>
<reference evidence="3" key="1">
    <citation type="submission" date="2011-06" db="EMBL/GenBank/DDBJ databases">
        <authorList>
            <consortium name="US DOE Joint Genome Institute (JGI-PGF)"/>
            <person name="Lucas S."/>
            <person name="Han J."/>
            <person name="Lapidus A."/>
            <person name="Cheng J.-F."/>
            <person name="Goodwin L."/>
            <person name="Pitluck S."/>
            <person name="Peters L."/>
            <person name="Land M.L."/>
            <person name="Hauser L."/>
            <person name="Vogl K."/>
            <person name="Liu Z."/>
            <person name="Overmann J."/>
            <person name="Frigaard N.-U."/>
            <person name="Bryant D.A."/>
            <person name="Woyke T.J."/>
        </authorList>
    </citation>
    <scope>NUCLEOTIDE SEQUENCE [LARGE SCALE GENOMIC DNA]</scope>
    <source>
        <strain evidence="3">970</strain>
    </source>
</reference>
<proteinExistence type="predicted"/>
<keyword evidence="3" id="KW-1185">Reference proteome</keyword>
<evidence type="ECO:0000256" key="1">
    <source>
        <dbReference type="PROSITE-ProRule" id="PRU00023"/>
    </source>
</evidence>
<dbReference type="AlphaFoldDB" id="H8YYV3"/>
<feature type="repeat" description="ANK" evidence="1">
    <location>
        <begin position="38"/>
        <end position="70"/>
    </location>
</feature>
<dbReference type="SUPFAM" id="SSF48403">
    <property type="entry name" value="Ankyrin repeat"/>
    <property type="match status" value="1"/>
</dbReference>
<dbReference type="PROSITE" id="PS50088">
    <property type="entry name" value="ANK_REPEAT"/>
    <property type="match status" value="1"/>
</dbReference>
<gene>
    <name evidence="2" type="ORF">Thi970DRAFT_01305</name>
</gene>
<dbReference type="EMBL" id="JH603168">
    <property type="protein sequence ID" value="EIC23629.1"/>
    <property type="molecule type" value="Genomic_DNA"/>
</dbReference>
<dbReference type="RefSeq" id="WP_009147712.1">
    <property type="nucleotide sequence ID" value="NZ_JH603168.1"/>
</dbReference>
<dbReference type="PROSITE" id="PS50297">
    <property type="entry name" value="ANK_REP_REGION"/>
    <property type="match status" value="1"/>
</dbReference>
<evidence type="ECO:0000313" key="3">
    <source>
        <dbReference type="Proteomes" id="UP000002964"/>
    </source>
</evidence>
<organism evidence="2 3">
    <name type="scientific">Thiorhodovibrio frisius</name>
    <dbReference type="NCBI Taxonomy" id="631362"/>
    <lineage>
        <taxon>Bacteria</taxon>
        <taxon>Pseudomonadati</taxon>
        <taxon>Pseudomonadota</taxon>
        <taxon>Gammaproteobacteria</taxon>
        <taxon>Chromatiales</taxon>
        <taxon>Chromatiaceae</taxon>
        <taxon>Thiorhodovibrio</taxon>
    </lineage>
</organism>
<reference evidence="2 3" key="2">
    <citation type="submission" date="2011-11" db="EMBL/GenBank/DDBJ databases">
        <authorList>
            <consortium name="US DOE Joint Genome Institute"/>
            <person name="Lucas S."/>
            <person name="Han J."/>
            <person name="Lapidus A."/>
            <person name="Cheng J.-F."/>
            <person name="Goodwin L."/>
            <person name="Pitluck S."/>
            <person name="Peters L."/>
            <person name="Ovchinnikova G."/>
            <person name="Zhang X."/>
            <person name="Detter J.C."/>
            <person name="Han C."/>
            <person name="Tapia R."/>
            <person name="Land M."/>
            <person name="Hauser L."/>
            <person name="Kyrpides N."/>
            <person name="Ivanova N."/>
            <person name="Pagani I."/>
            <person name="Vogl K."/>
            <person name="Liu Z."/>
            <person name="Overmann J."/>
            <person name="Frigaard N.-U."/>
            <person name="Bryant D."/>
            <person name="Woyke T."/>
        </authorList>
    </citation>
    <scope>NUCLEOTIDE SEQUENCE [LARGE SCALE GENOMIC DNA]</scope>
    <source>
        <strain evidence="2 3">970</strain>
    </source>
</reference>
<evidence type="ECO:0000313" key="2">
    <source>
        <dbReference type="EMBL" id="EIC23629.1"/>
    </source>
</evidence>
<dbReference type="STRING" id="631362.Thi970DRAFT_01305"/>
<dbReference type="HOGENOM" id="CLU_2636941_0_0_6"/>
<protein>
    <submittedName>
        <fullName evidence="2">Ankyrin repeat protein</fullName>
    </submittedName>
</protein>
<accession>H8YYV3</accession>
<keyword evidence="1" id="KW-0040">ANK repeat</keyword>
<dbReference type="Proteomes" id="UP000002964">
    <property type="component" value="Unassembled WGS sequence"/>
</dbReference>